<name>A0A2U1KHJ9_ARTAN</name>
<comment type="caution">
    <text evidence="2">The sequence shown here is derived from an EMBL/GenBank/DDBJ whole genome shotgun (WGS) entry which is preliminary data.</text>
</comment>
<reference evidence="2 3" key="1">
    <citation type="journal article" date="2018" name="Mol. Plant">
        <title>The genome of Artemisia annua provides insight into the evolution of Asteraceae family and artemisinin biosynthesis.</title>
        <authorList>
            <person name="Shen Q."/>
            <person name="Zhang L."/>
            <person name="Liao Z."/>
            <person name="Wang S."/>
            <person name="Yan T."/>
            <person name="Shi P."/>
            <person name="Liu M."/>
            <person name="Fu X."/>
            <person name="Pan Q."/>
            <person name="Wang Y."/>
            <person name="Lv Z."/>
            <person name="Lu X."/>
            <person name="Zhang F."/>
            <person name="Jiang W."/>
            <person name="Ma Y."/>
            <person name="Chen M."/>
            <person name="Hao X."/>
            <person name="Li L."/>
            <person name="Tang Y."/>
            <person name="Lv G."/>
            <person name="Zhou Y."/>
            <person name="Sun X."/>
            <person name="Brodelius P.E."/>
            <person name="Rose J.K.C."/>
            <person name="Tang K."/>
        </authorList>
    </citation>
    <scope>NUCLEOTIDE SEQUENCE [LARGE SCALE GENOMIC DNA]</scope>
    <source>
        <strain evidence="3">cv. Huhao1</strain>
        <tissue evidence="2">Leaf</tissue>
    </source>
</reference>
<keyword evidence="2" id="KW-0418">Kinase</keyword>
<dbReference type="GO" id="GO:0030246">
    <property type="term" value="F:carbohydrate binding"/>
    <property type="evidence" value="ECO:0007669"/>
    <property type="project" value="UniProtKB-KW"/>
</dbReference>
<proteinExistence type="predicted"/>
<evidence type="ECO:0000313" key="3">
    <source>
        <dbReference type="Proteomes" id="UP000245207"/>
    </source>
</evidence>
<organism evidence="2 3">
    <name type="scientific">Artemisia annua</name>
    <name type="common">Sweet wormwood</name>
    <dbReference type="NCBI Taxonomy" id="35608"/>
    <lineage>
        <taxon>Eukaryota</taxon>
        <taxon>Viridiplantae</taxon>
        <taxon>Streptophyta</taxon>
        <taxon>Embryophyta</taxon>
        <taxon>Tracheophyta</taxon>
        <taxon>Spermatophyta</taxon>
        <taxon>Magnoliopsida</taxon>
        <taxon>eudicotyledons</taxon>
        <taxon>Gunneridae</taxon>
        <taxon>Pentapetalae</taxon>
        <taxon>asterids</taxon>
        <taxon>campanulids</taxon>
        <taxon>Asterales</taxon>
        <taxon>Asteraceae</taxon>
        <taxon>Asteroideae</taxon>
        <taxon>Anthemideae</taxon>
        <taxon>Artemisiinae</taxon>
        <taxon>Artemisia</taxon>
    </lineage>
</organism>
<feature type="domain" description="Protein kinase" evidence="1">
    <location>
        <begin position="25"/>
        <end position="297"/>
    </location>
</feature>
<dbReference type="GO" id="GO:0009506">
    <property type="term" value="C:plasmodesma"/>
    <property type="evidence" value="ECO:0007669"/>
    <property type="project" value="TreeGrafter"/>
</dbReference>
<dbReference type="PROSITE" id="PS50011">
    <property type="entry name" value="PROTEIN_KINASE_DOM"/>
    <property type="match status" value="1"/>
</dbReference>
<dbReference type="Gene3D" id="3.30.200.20">
    <property type="entry name" value="Phosphorylase Kinase, domain 1"/>
    <property type="match status" value="1"/>
</dbReference>
<evidence type="ECO:0000313" key="2">
    <source>
        <dbReference type="EMBL" id="PWA36103.1"/>
    </source>
</evidence>
<dbReference type="SUPFAM" id="SSF56112">
    <property type="entry name" value="Protein kinase-like (PK-like)"/>
    <property type="match status" value="1"/>
</dbReference>
<dbReference type="Gene3D" id="1.10.510.10">
    <property type="entry name" value="Transferase(Phosphotransferase) domain 1"/>
    <property type="match status" value="1"/>
</dbReference>
<dbReference type="STRING" id="35608.A0A2U1KHJ9"/>
<accession>A0A2U1KHJ9</accession>
<dbReference type="AlphaFoldDB" id="A0A2U1KHJ9"/>
<keyword evidence="2" id="KW-0808">Transferase</keyword>
<dbReference type="PANTHER" id="PTHR27003:SF383">
    <property type="entry name" value="TYROSINE-PROTEIN KINASE, NON-RECEPTOR JAK_TYK2-RELATED"/>
    <property type="match status" value="1"/>
</dbReference>
<dbReference type="GO" id="GO:0005524">
    <property type="term" value="F:ATP binding"/>
    <property type="evidence" value="ECO:0007669"/>
    <property type="project" value="InterPro"/>
</dbReference>
<dbReference type="GO" id="GO:0005886">
    <property type="term" value="C:plasma membrane"/>
    <property type="evidence" value="ECO:0007669"/>
    <property type="project" value="TreeGrafter"/>
</dbReference>
<dbReference type="GO" id="GO:0004714">
    <property type="term" value="F:transmembrane receptor protein tyrosine kinase activity"/>
    <property type="evidence" value="ECO:0007669"/>
    <property type="project" value="InterPro"/>
</dbReference>
<dbReference type="InterPro" id="IPR045272">
    <property type="entry name" value="ANXUR1/2-like"/>
</dbReference>
<dbReference type="InterPro" id="IPR000719">
    <property type="entry name" value="Prot_kinase_dom"/>
</dbReference>
<keyword evidence="3" id="KW-1185">Reference proteome</keyword>
<sequence length="337" mass="39075">MSSVYYVLSHQRIPLEAILSATNNFAEENVIGESWVNKRYKGQLLWSGELIEIDARRLNKDLDDGEQMFWMEISRLSTLKHKNLVSLVGFCDDNDEKIIIYRHETRGGLNNYLSDPMLLTWVRRLEISLGVAHALSYIHYYDESCDFSMNFDSATVLLNDDWEPKLSCFEVSMKIEASRRHNSFHTHKLQHTYGYGDPTYIEAKSVSQKSDIYSFGIVLLELLCGRKSIITNDQDNKYLVPVVLFHHREKILNDIIDPNLWKQMDPQSLKIFVETAHDCFNQERSQLSSIDEIVPRLEIALELQLERENALNEHSIVAADTASTHQKVITCQINYKK</sequence>
<dbReference type="Pfam" id="PF00069">
    <property type="entry name" value="Pkinase"/>
    <property type="match status" value="1"/>
</dbReference>
<evidence type="ECO:0000259" key="1">
    <source>
        <dbReference type="PROSITE" id="PS50011"/>
    </source>
</evidence>
<gene>
    <name evidence="2" type="ORF">CTI12_AA603210</name>
</gene>
<protein>
    <submittedName>
        <fullName evidence="2">Protein kinase-like domain, Concanavalin A-like lectin/glucanase domain protein</fullName>
    </submittedName>
</protein>
<keyword evidence="2" id="KW-0430">Lectin</keyword>
<dbReference type="InterPro" id="IPR011009">
    <property type="entry name" value="Kinase-like_dom_sf"/>
</dbReference>
<dbReference type="Proteomes" id="UP000245207">
    <property type="component" value="Unassembled WGS sequence"/>
</dbReference>
<dbReference type="PANTHER" id="PTHR27003">
    <property type="entry name" value="OS07G0166700 PROTEIN"/>
    <property type="match status" value="1"/>
</dbReference>
<dbReference type="EMBL" id="PKPP01018790">
    <property type="protein sequence ID" value="PWA36103.1"/>
    <property type="molecule type" value="Genomic_DNA"/>
</dbReference>